<reference evidence="1" key="1">
    <citation type="submission" date="2020-04" db="EMBL/GenBank/DDBJ databases">
        <authorList>
            <person name="Alioto T."/>
            <person name="Alioto T."/>
            <person name="Gomez Garrido J."/>
        </authorList>
    </citation>
    <scope>NUCLEOTIDE SEQUENCE</scope>
    <source>
        <strain evidence="1">A484AB</strain>
    </source>
</reference>
<keyword evidence="2" id="KW-1185">Reference proteome</keyword>
<gene>
    <name evidence="1" type="ORF">PACLA_8A078616</name>
</gene>
<accession>A0A6S7GL07</accession>
<dbReference type="EMBL" id="CACRXK020001649">
    <property type="protein sequence ID" value="CAB3990382.1"/>
    <property type="molecule type" value="Genomic_DNA"/>
</dbReference>
<name>A0A6S7GL07_PARCT</name>
<comment type="caution">
    <text evidence="1">The sequence shown here is derived from an EMBL/GenBank/DDBJ whole genome shotgun (WGS) entry which is preliminary data.</text>
</comment>
<proteinExistence type="predicted"/>
<dbReference type="Proteomes" id="UP001152795">
    <property type="component" value="Unassembled WGS sequence"/>
</dbReference>
<dbReference type="OrthoDB" id="5952660at2759"/>
<protein>
    <submittedName>
        <fullName evidence="1">Uncharacterized protein</fullName>
    </submittedName>
</protein>
<evidence type="ECO:0000313" key="2">
    <source>
        <dbReference type="Proteomes" id="UP001152795"/>
    </source>
</evidence>
<sequence>MMQMKPSNVRCTNTTTLSAIRNCDRMSVKDLLVIAKPSVRAILDKIPGIVQTIVPEMFRLYKGNSKGVLENPTGVCVADHEVSKSLKNPNGVTYSGGVVYVADTGYGRIAYKAVVLSVFLEPKKMKVQDIRVKLEEIDVQVREASKKKDLVEALTKWINNERKKSTIVFRTLTSCL</sequence>
<evidence type="ECO:0000313" key="1">
    <source>
        <dbReference type="EMBL" id="CAB3990382.1"/>
    </source>
</evidence>
<dbReference type="AlphaFoldDB" id="A0A6S7GL07"/>
<organism evidence="1 2">
    <name type="scientific">Paramuricea clavata</name>
    <name type="common">Red gorgonian</name>
    <name type="synonym">Violescent sea-whip</name>
    <dbReference type="NCBI Taxonomy" id="317549"/>
    <lineage>
        <taxon>Eukaryota</taxon>
        <taxon>Metazoa</taxon>
        <taxon>Cnidaria</taxon>
        <taxon>Anthozoa</taxon>
        <taxon>Octocorallia</taxon>
        <taxon>Malacalcyonacea</taxon>
        <taxon>Plexauridae</taxon>
        <taxon>Paramuricea</taxon>
    </lineage>
</organism>